<evidence type="ECO:0000256" key="1">
    <source>
        <dbReference type="PROSITE-ProRule" id="PRU00285"/>
    </source>
</evidence>
<dbReference type="InterPro" id="IPR008978">
    <property type="entry name" value="HSP20-like_chaperone"/>
</dbReference>
<dbReference type="PROSITE" id="PS51203">
    <property type="entry name" value="CS"/>
    <property type="match status" value="1"/>
</dbReference>
<dbReference type="EMBL" id="REFV01000018">
    <property type="protein sequence ID" value="RMB56324.1"/>
    <property type="molecule type" value="Genomic_DNA"/>
</dbReference>
<dbReference type="OrthoDB" id="9814487at2"/>
<dbReference type="InterPro" id="IPR031107">
    <property type="entry name" value="Small_HSP"/>
</dbReference>
<keyword evidence="6" id="KW-1185">Reference proteome</keyword>
<dbReference type="CDD" id="cd06464">
    <property type="entry name" value="ACD_sHsps-like"/>
    <property type="match status" value="1"/>
</dbReference>
<dbReference type="AlphaFoldDB" id="A0A3M0FUF5"/>
<dbReference type="PANTHER" id="PTHR11527">
    <property type="entry name" value="HEAT-SHOCK PROTEIN 20 FAMILY MEMBER"/>
    <property type="match status" value="1"/>
</dbReference>
<evidence type="ECO:0000259" key="3">
    <source>
        <dbReference type="PROSITE" id="PS01031"/>
    </source>
</evidence>
<evidence type="ECO:0000313" key="5">
    <source>
        <dbReference type="EMBL" id="RMB56324.1"/>
    </source>
</evidence>
<comment type="similarity">
    <text evidence="1 2">Belongs to the small heat shock protein (HSP20) family.</text>
</comment>
<comment type="caution">
    <text evidence="5">The sequence shown here is derived from an EMBL/GenBank/DDBJ whole genome shotgun (WGS) entry which is preliminary data.</text>
</comment>
<feature type="domain" description="SHSP" evidence="3">
    <location>
        <begin position="30"/>
        <end position="144"/>
    </location>
</feature>
<accession>A0A3M0FUF5</accession>
<feature type="domain" description="CS" evidence="4">
    <location>
        <begin position="34"/>
        <end position="141"/>
    </location>
</feature>
<dbReference type="InterPro" id="IPR007052">
    <property type="entry name" value="CS_dom"/>
</dbReference>
<sequence length="144" mass="16463">MTLVKRNQTAQLPNLLDDFLKADWFGGTSNSFAMNTPAVNVIEREDSFSVQVAAPGMKKEDFNIELDNDMLSISAEQKTENDQKEEGKYTRREFSFSTFKRNFNLPDTINTAEIKAEYVDGVLHVELPKREEAKTQPKRLIEIS</sequence>
<dbReference type="Pfam" id="PF00011">
    <property type="entry name" value="HSP20"/>
    <property type="match status" value="1"/>
</dbReference>
<proteinExistence type="inferred from homology"/>
<reference evidence="5 6" key="1">
    <citation type="submission" date="2018-10" db="EMBL/GenBank/DDBJ databases">
        <title>Dokdonia luteus sp. nov., isolated from sea water.</title>
        <authorList>
            <person name="Zhou L.Y."/>
            <person name="Du Z.J."/>
        </authorList>
    </citation>
    <scope>NUCLEOTIDE SEQUENCE [LARGE SCALE GENOMIC DNA]</scope>
    <source>
        <strain evidence="5 6">SH27</strain>
    </source>
</reference>
<dbReference type="SUPFAM" id="SSF49764">
    <property type="entry name" value="HSP20-like chaperones"/>
    <property type="match status" value="1"/>
</dbReference>
<dbReference type="PROSITE" id="PS01031">
    <property type="entry name" value="SHSP"/>
    <property type="match status" value="1"/>
</dbReference>
<dbReference type="Proteomes" id="UP000281985">
    <property type="component" value="Unassembled WGS sequence"/>
</dbReference>
<dbReference type="RefSeq" id="WP_121918464.1">
    <property type="nucleotide sequence ID" value="NZ_REFV01000018.1"/>
</dbReference>
<evidence type="ECO:0000313" key="6">
    <source>
        <dbReference type="Proteomes" id="UP000281985"/>
    </source>
</evidence>
<dbReference type="Gene3D" id="2.60.40.790">
    <property type="match status" value="1"/>
</dbReference>
<dbReference type="InterPro" id="IPR002068">
    <property type="entry name" value="A-crystallin/Hsp20_dom"/>
</dbReference>
<name>A0A3M0FUF5_9FLAO</name>
<evidence type="ECO:0000259" key="4">
    <source>
        <dbReference type="PROSITE" id="PS51203"/>
    </source>
</evidence>
<protein>
    <submittedName>
        <fullName evidence="5">Hsp20/alpha crystallin family protein</fullName>
    </submittedName>
</protein>
<organism evidence="5 6">
    <name type="scientific">Dokdonia sinensis</name>
    <dbReference type="NCBI Taxonomy" id="2479847"/>
    <lineage>
        <taxon>Bacteria</taxon>
        <taxon>Pseudomonadati</taxon>
        <taxon>Bacteroidota</taxon>
        <taxon>Flavobacteriia</taxon>
        <taxon>Flavobacteriales</taxon>
        <taxon>Flavobacteriaceae</taxon>
        <taxon>Dokdonia</taxon>
    </lineage>
</organism>
<evidence type="ECO:0000256" key="2">
    <source>
        <dbReference type="RuleBase" id="RU003616"/>
    </source>
</evidence>
<gene>
    <name evidence="5" type="ORF">EAX61_14660</name>
</gene>